<dbReference type="EMBL" id="CP023994">
    <property type="protein sequence ID" value="AWR21375.1"/>
    <property type="molecule type" value="Genomic_DNA"/>
</dbReference>
<evidence type="ECO:0000313" key="2">
    <source>
        <dbReference type="Proteomes" id="UP000246894"/>
    </source>
</evidence>
<dbReference type="Proteomes" id="UP000246894">
    <property type="component" value="Chromosome"/>
</dbReference>
<reference evidence="1 2" key="1">
    <citation type="submission" date="2017-10" db="EMBL/GenBank/DDBJ databases">
        <title>Genome of an Actinobacterium that displays light-enhanced growth.</title>
        <authorList>
            <person name="Maresca J.A."/>
            <person name="Hempel P."/>
            <person name="Shevchenko O."/>
            <person name="Miller K.J."/>
            <person name="Hahn M.W."/>
        </authorList>
    </citation>
    <scope>NUCLEOTIDE SEQUENCE [LARGE SCALE GENOMIC DNA]</scope>
    <source>
        <strain evidence="1 2">MWH-Mo1</strain>
    </source>
</reference>
<dbReference type="RefSeq" id="WP_110233225.1">
    <property type="nucleotide sequence ID" value="NZ_CP023994.1"/>
</dbReference>
<keyword evidence="2" id="KW-1185">Reference proteome</keyword>
<gene>
    <name evidence="1" type="ORF">AURMO_00767</name>
</gene>
<dbReference type="AlphaFoldDB" id="A0A2Z3RX22"/>
<name>A0A2Z3RX22_9MICO</name>
<evidence type="ECO:0000313" key="1">
    <source>
        <dbReference type="EMBL" id="AWR21375.1"/>
    </source>
</evidence>
<dbReference type="OrthoDB" id="3210980at2"/>
<dbReference type="InterPro" id="IPR021555">
    <property type="entry name" value="DUF3000"/>
</dbReference>
<dbReference type="Pfam" id="PF11452">
    <property type="entry name" value="DUF3000"/>
    <property type="match status" value="1"/>
</dbReference>
<organism evidence="1 2">
    <name type="scientific">Aurantimicrobium photophilum</name>
    <dbReference type="NCBI Taxonomy" id="1987356"/>
    <lineage>
        <taxon>Bacteria</taxon>
        <taxon>Bacillati</taxon>
        <taxon>Actinomycetota</taxon>
        <taxon>Actinomycetes</taxon>
        <taxon>Micrococcales</taxon>
        <taxon>Microbacteriaceae</taxon>
        <taxon>Aurantimicrobium</taxon>
    </lineage>
</organism>
<proteinExistence type="predicted"/>
<protein>
    <recommendedName>
        <fullName evidence="3">DUF3000 domain-containing protein</fullName>
    </recommendedName>
</protein>
<dbReference type="KEGG" id="aum:AURMO_00767"/>
<accession>A0A2Z3RX22</accession>
<sequence>MSVTENLPEAFKLAVESISSVAFREELTVRQIDSPSGVAPYSYALAADVLIAEHEHESQHGTGRFILLYDPAEPESWGGPFRVVAFAQAPLEAEIGLDPFLANVAWSWLTDALTIREADYFNASGTATRILSTGFGELADAGEGAQIELRASWSPASPQMGEQAEAWGELLCMLAGLPPTADAVSLTARRRERG</sequence>
<evidence type="ECO:0008006" key="3">
    <source>
        <dbReference type="Google" id="ProtNLM"/>
    </source>
</evidence>